<reference evidence="1 2" key="1">
    <citation type="submission" date="2019-06" db="EMBL/GenBank/DDBJ databases">
        <title>Draft genome of Aliikangiella marina GYP-15.</title>
        <authorList>
            <person name="Wang G."/>
        </authorList>
    </citation>
    <scope>NUCLEOTIDE SEQUENCE [LARGE SCALE GENOMIC DNA]</scope>
    <source>
        <strain evidence="1 2">GYP-15</strain>
    </source>
</reference>
<sequence>MKSFVSAAAPEKAIPLEEIEYQKLYEVIGEGHIVLRVNLKFAIALNSGGAVSALYNFELCSGVFLARPLQSGEHITIVQD</sequence>
<evidence type="ECO:0000313" key="2">
    <source>
        <dbReference type="Proteomes" id="UP000317839"/>
    </source>
</evidence>
<dbReference type="AlphaFoldDB" id="A0A545THH2"/>
<proteinExistence type="predicted"/>
<comment type="caution">
    <text evidence="1">The sequence shown here is derived from an EMBL/GenBank/DDBJ whole genome shotgun (WGS) entry which is preliminary data.</text>
</comment>
<dbReference type="RefSeq" id="WP_142888015.1">
    <property type="nucleotide sequence ID" value="NZ_VIKR01000001.1"/>
</dbReference>
<organism evidence="1 2">
    <name type="scientific">Aliikangiella marina</name>
    <dbReference type="NCBI Taxonomy" id="1712262"/>
    <lineage>
        <taxon>Bacteria</taxon>
        <taxon>Pseudomonadati</taxon>
        <taxon>Pseudomonadota</taxon>
        <taxon>Gammaproteobacteria</taxon>
        <taxon>Oceanospirillales</taxon>
        <taxon>Pleioneaceae</taxon>
        <taxon>Aliikangiella</taxon>
    </lineage>
</organism>
<dbReference type="EMBL" id="VIKR01000001">
    <property type="protein sequence ID" value="TQV76655.1"/>
    <property type="molecule type" value="Genomic_DNA"/>
</dbReference>
<dbReference type="Proteomes" id="UP000317839">
    <property type="component" value="Unassembled WGS sequence"/>
</dbReference>
<name>A0A545THH2_9GAMM</name>
<gene>
    <name evidence="1" type="ORF">FLL45_01465</name>
</gene>
<evidence type="ECO:0000313" key="1">
    <source>
        <dbReference type="EMBL" id="TQV76655.1"/>
    </source>
</evidence>
<accession>A0A545THH2</accession>
<keyword evidence="2" id="KW-1185">Reference proteome</keyword>
<protein>
    <submittedName>
        <fullName evidence="1">Uncharacterized protein</fullName>
    </submittedName>
</protein>